<sequence>MATEKTKKAFWYSAWGLLFLSLAGVLVKQAFEEPPQPSKPDYLSDLIMFTARTMAGNRMIDEDTTFVRAEAANSHAIKFYYTLVNYDTNPNDFDLSTAKSKVTRSVCDSERLKERSIMALGGTYIYIFGSKNVKEIGRFDINKQSCDSQ</sequence>
<gene>
    <name evidence="1" type="ORF">BK648_06560</name>
</gene>
<proteinExistence type="predicted"/>
<accession>A0A423FDJ3</accession>
<organism evidence="1 2">
    <name type="scientific">Pseudomonas poae</name>
    <dbReference type="NCBI Taxonomy" id="200451"/>
    <lineage>
        <taxon>Bacteria</taxon>
        <taxon>Pseudomonadati</taxon>
        <taxon>Pseudomonadota</taxon>
        <taxon>Gammaproteobacteria</taxon>
        <taxon>Pseudomonadales</taxon>
        <taxon>Pseudomonadaceae</taxon>
        <taxon>Pseudomonas</taxon>
    </lineage>
</organism>
<evidence type="ECO:0000313" key="2">
    <source>
        <dbReference type="Proteomes" id="UP000284656"/>
    </source>
</evidence>
<dbReference type="EMBL" id="MOAY01000027">
    <property type="protein sequence ID" value="ROM55155.1"/>
    <property type="molecule type" value="Genomic_DNA"/>
</dbReference>
<evidence type="ECO:0000313" key="1">
    <source>
        <dbReference type="EMBL" id="ROM55155.1"/>
    </source>
</evidence>
<comment type="caution">
    <text evidence="1">The sequence shown here is derived from an EMBL/GenBank/DDBJ whole genome shotgun (WGS) entry which is preliminary data.</text>
</comment>
<dbReference type="Proteomes" id="UP000284656">
    <property type="component" value="Unassembled WGS sequence"/>
</dbReference>
<name>A0A423FDJ3_9PSED</name>
<protein>
    <submittedName>
        <fullName evidence="1">Uncharacterized protein</fullName>
    </submittedName>
</protein>
<reference evidence="1 2" key="1">
    <citation type="submission" date="2016-10" db="EMBL/GenBank/DDBJ databases">
        <title>Comparative genome analysis of multiple Pseudomonas spp. focuses on biocontrol and plant growth promoting traits.</title>
        <authorList>
            <person name="Tao X.-Y."/>
            <person name="Taylor C.G."/>
        </authorList>
    </citation>
    <scope>NUCLEOTIDE SEQUENCE [LARGE SCALE GENOMIC DNA]</scope>
    <source>
        <strain evidence="1 2">29G9</strain>
    </source>
</reference>
<dbReference type="AlphaFoldDB" id="A0A423FDJ3"/>
<dbReference type="RefSeq" id="WP_123715332.1">
    <property type="nucleotide sequence ID" value="NZ_MOAY01000027.1"/>
</dbReference>